<organism evidence="1 2">
    <name type="scientific">Candidatus Methanodesulfokora washburnensis</name>
    <dbReference type="NCBI Taxonomy" id="2478471"/>
    <lineage>
        <taxon>Archaea</taxon>
        <taxon>Thermoproteota</taxon>
        <taxon>Candidatus Korarchaeia</taxon>
        <taxon>Candidatus Korarchaeia incertae sedis</taxon>
        <taxon>Candidatus Methanodesulfokora</taxon>
    </lineage>
</organism>
<evidence type="ECO:0000313" key="2">
    <source>
        <dbReference type="Proteomes" id="UP000277582"/>
    </source>
</evidence>
<keyword evidence="2" id="KW-1185">Reference proteome</keyword>
<name>A0A3R9QG71_9CREN</name>
<protein>
    <recommendedName>
        <fullName evidence="3">Nucleotidyltransferase domain-containing protein</fullName>
    </recommendedName>
</protein>
<gene>
    <name evidence="1" type="ORF">D6D85_05425</name>
</gene>
<sequence length="60" mass="6542">EIVQFGSSVYASEHARDLDLLVITGRMKEYSGYLDAVADFNADIIVLGVGKIPEESLLRG</sequence>
<proteinExistence type="predicted"/>
<reference evidence="1 2" key="1">
    <citation type="submission" date="2018-10" db="EMBL/GenBank/DDBJ databases">
        <title>Co-occurring genomic capacity for anaerobic methane metabolism and dissimilatory sulfite reduction discovered in the Korarchaeota.</title>
        <authorList>
            <person name="Mckay L.J."/>
            <person name="Dlakic M."/>
            <person name="Fields M.W."/>
            <person name="Delmont T.O."/>
            <person name="Eren A.M."/>
            <person name="Jay Z.J."/>
            <person name="Klingelsmith K.B."/>
            <person name="Rusch D.B."/>
            <person name="Inskeep W.P."/>
        </authorList>
    </citation>
    <scope>NUCLEOTIDE SEQUENCE [LARGE SCALE GENOMIC DNA]</scope>
    <source>
        <strain evidence="1 2">MDKW</strain>
    </source>
</reference>
<accession>A0A3R9QG71</accession>
<dbReference type="Proteomes" id="UP000277582">
    <property type="component" value="Unassembled WGS sequence"/>
</dbReference>
<dbReference type="AlphaFoldDB" id="A0A3R9QG71"/>
<evidence type="ECO:0008006" key="3">
    <source>
        <dbReference type="Google" id="ProtNLM"/>
    </source>
</evidence>
<feature type="non-terminal residue" evidence="1">
    <location>
        <position position="1"/>
    </location>
</feature>
<dbReference type="EMBL" id="RCOS01000067">
    <property type="protein sequence ID" value="RSN75794.1"/>
    <property type="molecule type" value="Genomic_DNA"/>
</dbReference>
<evidence type="ECO:0000313" key="1">
    <source>
        <dbReference type="EMBL" id="RSN75794.1"/>
    </source>
</evidence>
<comment type="caution">
    <text evidence="1">The sequence shown here is derived from an EMBL/GenBank/DDBJ whole genome shotgun (WGS) entry which is preliminary data.</text>
</comment>